<evidence type="ECO:0000313" key="1">
    <source>
        <dbReference type="EMBL" id="KAK1361418.1"/>
    </source>
</evidence>
<reference evidence="1" key="2">
    <citation type="submission" date="2023-05" db="EMBL/GenBank/DDBJ databases">
        <authorList>
            <person name="Schelkunov M.I."/>
        </authorList>
    </citation>
    <scope>NUCLEOTIDE SEQUENCE</scope>
    <source>
        <strain evidence="1">Hsosn_3</strain>
        <tissue evidence="1">Leaf</tissue>
    </source>
</reference>
<gene>
    <name evidence="1" type="ORF">POM88_045892</name>
</gene>
<dbReference type="Proteomes" id="UP001237642">
    <property type="component" value="Unassembled WGS sequence"/>
</dbReference>
<dbReference type="AlphaFoldDB" id="A0AAD8H7D6"/>
<keyword evidence="2" id="KW-1185">Reference proteome</keyword>
<name>A0AAD8H7D6_9APIA</name>
<protein>
    <submittedName>
        <fullName evidence="1">Uncharacterized protein</fullName>
    </submittedName>
</protein>
<comment type="caution">
    <text evidence="1">The sequence shown here is derived from an EMBL/GenBank/DDBJ whole genome shotgun (WGS) entry which is preliminary data.</text>
</comment>
<organism evidence="1 2">
    <name type="scientific">Heracleum sosnowskyi</name>
    <dbReference type="NCBI Taxonomy" id="360622"/>
    <lineage>
        <taxon>Eukaryota</taxon>
        <taxon>Viridiplantae</taxon>
        <taxon>Streptophyta</taxon>
        <taxon>Embryophyta</taxon>
        <taxon>Tracheophyta</taxon>
        <taxon>Spermatophyta</taxon>
        <taxon>Magnoliopsida</taxon>
        <taxon>eudicotyledons</taxon>
        <taxon>Gunneridae</taxon>
        <taxon>Pentapetalae</taxon>
        <taxon>asterids</taxon>
        <taxon>campanulids</taxon>
        <taxon>Apiales</taxon>
        <taxon>Apiaceae</taxon>
        <taxon>Apioideae</taxon>
        <taxon>apioid superclade</taxon>
        <taxon>Tordylieae</taxon>
        <taxon>Tordyliinae</taxon>
        <taxon>Heracleum</taxon>
    </lineage>
</organism>
<proteinExistence type="predicted"/>
<dbReference type="EMBL" id="JAUIZM010000010">
    <property type="protein sequence ID" value="KAK1361418.1"/>
    <property type="molecule type" value="Genomic_DNA"/>
</dbReference>
<reference evidence="1" key="1">
    <citation type="submission" date="2023-02" db="EMBL/GenBank/DDBJ databases">
        <title>Genome of toxic invasive species Heracleum sosnowskyi carries increased number of genes despite the absence of recent whole-genome duplications.</title>
        <authorList>
            <person name="Schelkunov M."/>
            <person name="Shtratnikova V."/>
            <person name="Makarenko M."/>
            <person name="Klepikova A."/>
            <person name="Omelchenko D."/>
            <person name="Novikova G."/>
            <person name="Obukhova E."/>
            <person name="Bogdanov V."/>
            <person name="Penin A."/>
            <person name="Logacheva M."/>
        </authorList>
    </citation>
    <scope>NUCLEOTIDE SEQUENCE</scope>
    <source>
        <strain evidence="1">Hsosn_3</strain>
        <tissue evidence="1">Leaf</tissue>
    </source>
</reference>
<accession>A0AAD8H7D6</accession>
<sequence length="135" mass="15682">MESDCSGWFLKYEVDLSPISQVFPQMTMTPDQVYVLSLVRREIFEEDSFLVLHIPGTPRKAVRYNLVDKSFKGIWECSYRESLSKKPSWVENSRVPWITCFPPRKFQSFEFAESLSRVQSVALFSDNFVLSLPGV</sequence>
<evidence type="ECO:0000313" key="2">
    <source>
        <dbReference type="Proteomes" id="UP001237642"/>
    </source>
</evidence>